<name>A0A9P4XFS7_9HYPO</name>
<protein>
    <submittedName>
        <fullName evidence="2">Uncharacterized protein</fullName>
    </submittedName>
</protein>
<dbReference type="Proteomes" id="UP000801864">
    <property type="component" value="Unassembled WGS sequence"/>
</dbReference>
<keyword evidence="3" id="KW-1185">Reference proteome</keyword>
<accession>A0A9P4XFS7</accession>
<evidence type="ECO:0000313" key="2">
    <source>
        <dbReference type="EMBL" id="KAF3071803.1"/>
    </source>
</evidence>
<dbReference type="AlphaFoldDB" id="A0A9P4XFS7"/>
<evidence type="ECO:0000256" key="1">
    <source>
        <dbReference type="SAM" id="MobiDB-lite"/>
    </source>
</evidence>
<organism evidence="2 3">
    <name type="scientific">Trichoderma lentiforme</name>
    <dbReference type="NCBI Taxonomy" id="1567552"/>
    <lineage>
        <taxon>Eukaryota</taxon>
        <taxon>Fungi</taxon>
        <taxon>Dikarya</taxon>
        <taxon>Ascomycota</taxon>
        <taxon>Pezizomycotina</taxon>
        <taxon>Sordariomycetes</taxon>
        <taxon>Hypocreomycetidae</taxon>
        <taxon>Hypocreales</taxon>
        <taxon>Hypocreaceae</taxon>
        <taxon>Trichoderma</taxon>
    </lineage>
</organism>
<evidence type="ECO:0000313" key="3">
    <source>
        <dbReference type="Proteomes" id="UP000801864"/>
    </source>
</evidence>
<comment type="caution">
    <text evidence="2">The sequence shown here is derived from an EMBL/GenBank/DDBJ whole genome shotgun (WGS) entry which is preliminary data.</text>
</comment>
<feature type="compositionally biased region" description="Polar residues" evidence="1">
    <location>
        <begin position="38"/>
        <end position="49"/>
    </location>
</feature>
<sequence>MIGLSYPGFIVPIPNADEYNDFVTTLPFSSSVKRRFSTSNSSTSLQNAAQPGEASARPNRTGVMKRLRLLVDERIRLKRGYVSLQRG</sequence>
<dbReference type="EMBL" id="QLNT01000009">
    <property type="protein sequence ID" value="KAF3071803.1"/>
    <property type="molecule type" value="Genomic_DNA"/>
</dbReference>
<proteinExistence type="predicted"/>
<reference evidence="2 3" key="1">
    <citation type="submission" date="2018-06" db="EMBL/GenBank/DDBJ databases">
        <title>Genome analysis of cellulolytic fungus Trichoderma lentiforme CFAM-422.</title>
        <authorList>
            <person name="Steindorff A.S."/>
            <person name="Formighieri E.F."/>
            <person name="Midorikawa G.E.O."/>
            <person name="Tamietti M.S."/>
            <person name="Ramos E.Z."/>
            <person name="Silva A.S."/>
            <person name="Bon E.P.S."/>
            <person name="Mendes T.D."/>
            <person name="Damaso M.C.T."/>
            <person name="Favaro L.C.L."/>
        </authorList>
    </citation>
    <scope>NUCLEOTIDE SEQUENCE [LARGE SCALE GENOMIC DNA]</scope>
    <source>
        <strain evidence="2 3">CFAM-422</strain>
    </source>
</reference>
<gene>
    <name evidence="2" type="ORF">CFAM422_005663</name>
</gene>
<feature type="region of interest" description="Disordered" evidence="1">
    <location>
        <begin position="38"/>
        <end position="59"/>
    </location>
</feature>